<dbReference type="PANTHER" id="PTHR10334">
    <property type="entry name" value="CYSTEINE-RICH SECRETORY PROTEIN-RELATED"/>
    <property type="match status" value="1"/>
</dbReference>
<evidence type="ECO:0000313" key="2">
    <source>
        <dbReference type="EMBL" id="KAG7097293.1"/>
    </source>
</evidence>
<evidence type="ECO:0000259" key="1">
    <source>
        <dbReference type="SMART" id="SM00198"/>
    </source>
</evidence>
<dbReference type="GeneID" id="66073733"/>
<sequence>MKFLNFCSSHHHTPSCLRCIRLCLSSLEALQQTLTFLPAISSSYLYPPMFLKSLLLLVLATFSAALSPRTSTLHRHSKRASITQISSFLNAHNSARGSHGAAPLNWSSSLASKAEEWATSCQFRHSEGTLREAPYGENIVAASGQFSVQAAVQTFLDTKSQYSPEQPVYNQWTQVAWKDTQELGCAVSTCNNIFDRSYGPATMVVCLYSPPGNVVGQIQDNVEV</sequence>
<dbReference type="OrthoDB" id="337038at2759"/>
<accession>A0A9P7UZ71</accession>
<dbReference type="RefSeq" id="XP_043013763.1">
    <property type="nucleotide sequence ID" value="XM_043149159.1"/>
</dbReference>
<dbReference type="InterPro" id="IPR035940">
    <property type="entry name" value="CAP_sf"/>
</dbReference>
<gene>
    <name evidence="2" type="ORF">E1B28_004657</name>
</gene>
<name>A0A9P7UZ71_9AGAR</name>
<dbReference type="Gene3D" id="3.40.33.10">
    <property type="entry name" value="CAP"/>
    <property type="match status" value="1"/>
</dbReference>
<comment type="caution">
    <text evidence="2">The sequence shown here is derived from an EMBL/GenBank/DDBJ whole genome shotgun (WGS) entry which is preliminary data.</text>
</comment>
<dbReference type="InterPro" id="IPR001283">
    <property type="entry name" value="CRISP-related"/>
</dbReference>
<dbReference type="KEGG" id="more:E1B28_004657"/>
<organism evidence="2 3">
    <name type="scientific">Marasmius oreades</name>
    <name type="common">fairy-ring Marasmius</name>
    <dbReference type="NCBI Taxonomy" id="181124"/>
    <lineage>
        <taxon>Eukaryota</taxon>
        <taxon>Fungi</taxon>
        <taxon>Dikarya</taxon>
        <taxon>Basidiomycota</taxon>
        <taxon>Agaricomycotina</taxon>
        <taxon>Agaricomycetes</taxon>
        <taxon>Agaricomycetidae</taxon>
        <taxon>Agaricales</taxon>
        <taxon>Marasmiineae</taxon>
        <taxon>Marasmiaceae</taxon>
        <taxon>Marasmius</taxon>
    </lineage>
</organism>
<protein>
    <recommendedName>
        <fullName evidence="1">SCP domain-containing protein</fullName>
    </recommendedName>
</protein>
<dbReference type="EMBL" id="CM032182">
    <property type="protein sequence ID" value="KAG7097293.1"/>
    <property type="molecule type" value="Genomic_DNA"/>
</dbReference>
<reference evidence="2" key="1">
    <citation type="journal article" date="2021" name="Genome Biol. Evol.">
        <title>The assembled and annotated genome of the fairy-ring fungus Marasmius oreades.</title>
        <authorList>
            <person name="Hiltunen M."/>
            <person name="Ament-Velasquez S.L."/>
            <person name="Johannesson H."/>
        </authorList>
    </citation>
    <scope>NUCLEOTIDE SEQUENCE</scope>
    <source>
        <strain evidence="2">03SP1</strain>
    </source>
</reference>
<proteinExistence type="predicted"/>
<evidence type="ECO:0000313" key="3">
    <source>
        <dbReference type="Proteomes" id="UP001049176"/>
    </source>
</evidence>
<dbReference type="AlphaFoldDB" id="A0A9P7UZ71"/>
<dbReference type="SMART" id="SM00198">
    <property type="entry name" value="SCP"/>
    <property type="match status" value="1"/>
</dbReference>
<dbReference type="SUPFAM" id="SSF55797">
    <property type="entry name" value="PR-1-like"/>
    <property type="match status" value="1"/>
</dbReference>
<dbReference type="Proteomes" id="UP001049176">
    <property type="component" value="Chromosome 2"/>
</dbReference>
<dbReference type="PRINTS" id="PR00837">
    <property type="entry name" value="V5TPXLIKE"/>
</dbReference>
<feature type="domain" description="SCP" evidence="1">
    <location>
        <begin position="83"/>
        <end position="216"/>
    </location>
</feature>
<dbReference type="InterPro" id="IPR014044">
    <property type="entry name" value="CAP_dom"/>
</dbReference>
<dbReference type="Pfam" id="PF00188">
    <property type="entry name" value="CAP"/>
    <property type="match status" value="1"/>
</dbReference>
<keyword evidence="3" id="KW-1185">Reference proteome</keyword>